<dbReference type="PANTHER" id="PTHR46696:SF1">
    <property type="entry name" value="CYTOCHROME P450 YJIB-RELATED"/>
    <property type="match status" value="1"/>
</dbReference>
<dbReference type="EMBL" id="BAAASL010000003">
    <property type="protein sequence ID" value="GAA2710183.1"/>
    <property type="molecule type" value="Genomic_DNA"/>
</dbReference>
<evidence type="ECO:0000313" key="4">
    <source>
        <dbReference type="Proteomes" id="UP001500886"/>
    </source>
</evidence>
<keyword evidence="2" id="KW-0349">Heme</keyword>
<reference evidence="3 4" key="1">
    <citation type="journal article" date="2019" name="Int. J. Syst. Evol. Microbiol.">
        <title>The Global Catalogue of Microorganisms (GCM) 10K type strain sequencing project: providing services to taxonomists for standard genome sequencing and annotation.</title>
        <authorList>
            <consortium name="The Broad Institute Genomics Platform"/>
            <consortium name="The Broad Institute Genome Sequencing Center for Infectious Disease"/>
            <person name="Wu L."/>
            <person name="Ma J."/>
        </authorList>
    </citation>
    <scope>NUCLEOTIDE SEQUENCE [LARGE SCALE GENOMIC DNA]</scope>
    <source>
        <strain evidence="3 4">JCM 4542</strain>
    </source>
</reference>
<comment type="caution">
    <text evidence="3">The sequence shown here is derived from an EMBL/GenBank/DDBJ whole genome shotgun (WGS) entry which is preliminary data.</text>
</comment>
<dbReference type="Proteomes" id="UP001500886">
    <property type="component" value="Unassembled WGS sequence"/>
</dbReference>
<dbReference type="SUPFAM" id="SSF48264">
    <property type="entry name" value="Cytochrome P450"/>
    <property type="match status" value="1"/>
</dbReference>
<keyword evidence="2" id="KW-0408">Iron</keyword>
<gene>
    <name evidence="3" type="ORF">GCM10010315_09530</name>
</gene>
<keyword evidence="2" id="KW-0560">Oxidoreductase</keyword>
<protein>
    <submittedName>
        <fullName evidence="3">Cytochrome P450</fullName>
    </submittedName>
</protein>
<keyword evidence="2" id="KW-0479">Metal-binding</keyword>
<dbReference type="PRINTS" id="PR00359">
    <property type="entry name" value="BP450"/>
</dbReference>
<name>A0ABN3TLC8_9ACTN</name>
<proteinExistence type="inferred from homology"/>
<dbReference type="InterPro" id="IPR017972">
    <property type="entry name" value="Cyt_P450_CS"/>
</dbReference>
<evidence type="ECO:0000256" key="1">
    <source>
        <dbReference type="ARBA" id="ARBA00010617"/>
    </source>
</evidence>
<evidence type="ECO:0000313" key="3">
    <source>
        <dbReference type="EMBL" id="GAA2710183.1"/>
    </source>
</evidence>
<dbReference type="RefSeq" id="WP_344433422.1">
    <property type="nucleotide sequence ID" value="NZ_BAAASL010000003.1"/>
</dbReference>
<dbReference type="Pfam" id="PF00067">
    <property type="entry name" value="p450"/>
    <property type="match status" value="1"/>
</dbReference>
<dbReference type="InterPro" id="IPR002397">
    <property type="entry name" value="Cyt_P450_B"/>
</dbReference>
<dbReference type="PRINTS" id="PR00385">
    <property type="entry name" value="P450"/>
</dbReference>
<dbReference type="PANTHER" id="PTHR46696">
    <property type="entry name" value="P450, PUTATIVE (EUROFUNG)-RELATED"/>
    <property type="match status" value="1"/>
</dbReference>
<accession>A0ABN3TLC8</accession>
<keyword evidence="2" id="KW-0503">Monooxygenase</keyword>
<dbReference type="PROSITE" id="PS00086">
    <property type="entry name" value="CYTOCHROME_P450"/>
    <property type="match status" value="1"/>
</dbReference>
<sequence length="403" mass="43216">MTPTALPTTDGLPMTRGRCPFDPAPGLTALRAQAPVARMVFPDGHVGWLVTGYETVRELLADGRLSSRGDALRSPIPLPMADDRTEVAPGMFTAMDPPEHTRYRRKVAAWFSARRTRTLEPLLTALAEQHLDAMTAKGADGTPVDLLTEFAEPMAASAICELLGVPVAERAHFADCVKRLFSVHSSAEDAIGGWQTIGGLLHGLIRAKKAEPTDDLLGTLVAEGDLDDAELVTVGTVLLIAGYDTSANMITLGTFALLQHPEQLAALVADPALAPNAVEELLRYLTIVHAGSIRAAGEDMEIAGHRVAAGDAISLSLAAANRDPALVADPDRLDITREPVAHLAFGHGIHQCVGQQLARLELRIAFEILLRRLPGLRLAVPADEIRTRAEMIIYGVHELPVTW</sequence>
<dbReference type="Gene3D" id="1.10.630.10">
    <property type="entry name" value="Cytochrome P450"/>
    <property type="match status" value="1"/>
</dbReference>
<evidence type="ECO:0000256" key="2">
    <source>
        <dbReference type="RuleBase" id="RU000461"/>
    </source>
</evidence>
<dbReference type="InterPro" id="IPR036396">
    <property type="entry name" value="Cyt_P450_sf"/>
</dbReference>
<keyword evidence="4" id="KW-1185">Reference proteome</keyword>
<dbReference type="CDD" id="cd11030">
    <property type="entry name" value="CYP105-like"/>
    <property type="match status" value="1"/>
</dbReference>
<comment type="similarity">
    <text evidence="1 2">Belongs to the cytochrome P450 family.</text>
</comment>
<organism evidence="3 4">
    <name type="scientific">Streptomyces luteosporeus</name>
    <dbReference type="NCBI Taxonomy" id="173856"/>
    <lineage>
        <taxon>Bacteria</taxon>
        <taxon>Bacillati</taxon>
        <taxon>Actinomycetota</taxon>
        <taxon>Actinomycetes</taxon>
        <taxon>Kitasatosporales</taxon>
        <taxon>Streptomycetaceae</taxon>
        <taxon>Streptomyces</taxon>
    </lineage>
</organism>
<dbReference type="InterPro" id="IPR001128">
    <property type="entry name" value="Cyt_P450"/>
</dbReference>